<dbReference type="SUPFAM" id="SSF51679">
    <property type="entry name" value="Bacterial luciferase-like"/>
    <property type="match status" value="1"/>
</dbReference>
<dbReference type="GO" id="GO:0004497">
    <property type="term" value="F:monooxygenase activity"/>
    <property type="evidence" value="ECO:0007669"/>
    <property type="project" value="UniProtKB-KW"/>
</dbReference>
<organism evidence="4 5">
    <name type="scientific">Mycobacterium heckeshornense</name>
    <dbReference type="NCBI Taxonomy" id="110505"/>
    <lineage>
        <taxon>Bacteria</taxon>
        <taxon>Bacillati</taxon>
        <taxon>Actinomycetota</taxon>
        <taxon>Actinomycetes</taxon>
        <taxon>Mycobacteriales</taxon>
        <taxon>Mycobacteriaceae</taxon>
        <taxon>Mycobacterium</taxon>
    </lineage>
</organism>
<evidence type="ECO:0000313" key="4">
    <source>
        <dbReference type="EMBL" id="BCO34484.1"/>
    </source>
</evidence>
<protein>
    <recommendedName>
        <fullName evidence="3">Luciferase-like domain-containing protein</fullName>
    </recommendedName>
</protein>
<dbReference type="EMBL" id="AP024237">
    <property type="protein sequence ID" value="BCO34484.1"/>
    <property type="molecule type" value="Genomic_DNA"/>
</dbReference>
<dbReference type="Pfam" id="PF00296">
    <property type="entry name" value="Bac_luciferase"/>
    <property type="match status" value="1"/>
</dbReference>
<dbReference type="PANTHER" id="PTHR30137:SF8">
    <property type="entry name" value="BLR5498 PROTEIN"/>
    <property type="match status" value="1"/>
</dbReference>
<dbReference type="InterPro" id="IPR011251">
    <property type="entry name" value="Luciferase-like_dom"/>
</dbReference>
<evidence type="ECO:0000313" key="5">
    <source>
        <dbReference type="Proteomes" id="UP000595446"/>
    </source>
</evidence>
<sequence length="335" mass="36597">MFSMRFDMRAAAIGAPTTELYATAIEMCAWAETRGCLGTVLCEHHGSDDGYLPTPLILASAVAARTERLAITSVVLLPLYDPVRLAEEMTVLDIISRGRVSYILGLGYRREEYDHFGVDMGARGRIADEYVELLRRLLRGETVVRPGRRIKVTPPPYSAGGPLLMWGGGSLAAARRAGKYGLSFLAQANVPGSQETYEAACRAHGHEPGMTLLPDRDTPSVCFVADDVDRAWDELGSYLLHDARTYADWNPGNQTSAGIADVHSVEELRLMSRTYRIFTVPQAIDHLQSGGMLTLAPLCGGLPPDLAWPYLERVANIVVPKLTETKVPQKQGVQG</sequence>
<proteinExistence type="predicted"/>
<dbReference type="GO" id="GO:0005829">
    <property type="term" value="C:cytosol"/>
    <property type="evidence" value="ECO:0007669"/>
    <property type="project" value="TreeGrafter"/>
</dbReference>
<dbReference type="GO" id="GO:0016705">
    <property type="term" value="F:oxidoreductase activity, acting on paired donors, with incorporation or reduction of molecular oxygen"/>
    <property type="evidence" value="ECO:0007669"/>
    <property type="project" value="InterPro"/>
</dbReference>
<dbReference type="Proteomes" id="UP000595446">
    <property type="component" value="Chromosome"/>
</dbReference>
<evidence type="ECO:0000256" key="2">
    <source>
        <dbReference type="ARBA" id="ARBA00023033"/>
    </source>
</evidence>
<keyword evidence="5" id="KW-1185">Reference proteome</keyword>
<dbReference type="Gene3D" id="3.20.20.30">
    <property type="entry name" value="Luciferase-like domain"/>
    <property type="match status" value="1"/>
</dbReference>
<dbReference type="AlphaFoldDB" id="A0A2G8B7H3"/>
<dbReference type="PANTHER" id="PTHR30137">
    <property type="entry name" value="LUCIFERASE-LIKE MONOOXYGENASE"/>
    <property type="match status" value="1"/>
</dbReference>
<evidence type="ECO:0000256" key="1">
    <source>
        <dbReference type="ARBA" id="ARBA00023002"/>
    </source>
</evidence>
<accession>A0A2G8B7H3</accession>
<reference evidence="4 5" key="1">
    <citation type="submission" date="2020-12" db="EMBL/GenBank/DDBJ databases">
        <title>Complete genome sequence of Mycobacterium heckeshornense JCM 15655T, closely related to a pathogenic non-tuberculous mycobacterial species Mycobacterium xenopi.</title>
        <authorList>
            <person name="Yoshida M."/>
            <person name="Fukano H."/>
            <person name="Asakura T."/>
            <person name="Suzuki M."/>
            <person name="Hoshino Y."/>
        </authorList>
    </citation>
    <scope>NUCLEOTIDE SEQUENCE [LARGE SCALE GENOMIC DNA]</scope>
    <source>
        <strain evidence="4 5">JCM 15655</strain>
    </source>
</reference>
<dbReference type="RefSeq" id="WP_048890063.1">
    <property type="nucleotide sequence ID" value="NZ_AP024237.1"/>
</dbReference>
<dbReference type="STRING" id="110505.ACT16_03570"/>
<keyword evidence="2" id="KW-0503">Monooxygenase</keyword>
<keyword evidence="1" id="KW-0560">Oxidoreductase</keyword>
<gene>
    <name evidence="4" type="ORF">MHEC_09170</name>
</gene>
<dbReference type="OrthoDB" id="3209103at2"/>
<name>A0A2G8B7H3_9MYCO</name>
<feature type="domain" description="Luciferase-like" evidence="3">
    <location>
        <begin position="19"/>
        <end position="254"/>
    </location>
</feature>
<evidence type="ECO:0000259" key="3">
    <source>
        <dbReference type="Pfam" id="PF00296"/>
    </source>
</evidence>
<dbReference type="InterPro" id="IPR050766">
    <property type="entry name" value="Bact_Lucif_Oxidored"/>
</dbReference>
<dbReference type="InterPro" id="IPR036661">
    <property type="entry name" value="Luciferase-like_sf"/>
</dbReference>